<keyword evidence="10" id="KW-1185">Reference proteome</keyword>
<keyword evidence="3" id="KW-1134">Transmembrane beta strand</keyword>
<organism evidence="9 10">
    <name type="scientific">Phocaeicola salanitronis (strain DSM 18170 / JCM 13657 / CCUG 60908 / BL78)</name>
    <name type="common">Bacteroides salanitronis</name>
    <dbReference type="NCBI Taxonomy" id="667015"/>
    <lineage>
        <taxon>Bacteria</taxon>
        <taxon>Pseudomonadati</taxon>
        <taxon>Bacteroidota</taxon>
        <taxon>Bacteroidia</taxon>
        <taxon>Bacteroidales</taxon>
        <taxon>Bacteroidaceae</taxon>
        <taxon>Phocaeicola</taxon>
    </lineage>
</organism>
<dbReference type="SUPFAM" id="SSF56935">
    <property type="entry name" value="Porins"/>
    <property type="match status" value="1"/>
</dbReference>
<dbReference type="InterPro" id="IPR005017">
    <property type="entry name" value="OMPP1/FadL/TodX"/>
</dbReference>
<accession>F0R622</accession>
<evidence type="ECO:0000256" key="6">
    <source>
        <dbReference type="ARBA" id="ARBA00023136"/>
    </source>
</evidence>
<sequence>MLLRNKILLTAVLTGSWLTATAQLTPYPPQSSTNSPYTRYGLGELSDRGFANNAAMGGVGYGLRYSGHINLTNPAAYSSVDSLSFMFDIGMSLKSSNYKENGISSNAKNASFDYLAIQFRLHKRLGMAIGFTPYSTVGYNFSTTSPVSGSEDVTATNTFQGDGGLQQVTAGLGFKILDNLSIGASAGYIYGSLSYQNMVAFNTNSDATYVYNTLKIKSYVADFGLQYTQKINKTDNITLGLVYGLGHTLNSTDTRGIRVTDNLTNPSYSSVNEHEIKNAYGIPHTFGVGLSYLRNNRLTIAADYTLQKWSSAKYYTPSTMYKDRSKIALGAEILPNPIGRNYLQRIRYRIGANYATPYLNLPQCEGPSEYSISAGFGFPLYLFQRNTILNLTGQYIRVNPSTSNMLSENRFVIKLGLTFNEHWFMKWKVN</sequence>
<dbReference type="PANTHER" id="PTHR35093">
    <property type="entry name" value="OUTER MEMBRANE PROTEIN NMB0088-RELATED"/>
    <property type="match status" value="1"/>
</dbReference>
<evidence type="ECO:0000256" key="5">
    <source>
        <dbReference type="ARBA" id="ARBA00022729"/>
    </source>
</evidence>
<keyword evidence="4" id="KW-0812">Transmembrane</keyword>
<dbReference type="HOGENOM" id="CLU_047829_1_0_10"/>
<dbReference type="eggNOG" id="COG2067">
    <property type="taxonomic scope" value="Bacteria"/>
</dbReference>
<evidence type="ECO:0000256" key="2">
    <source>
        <dbReference type="ARBA" id="ARBA00008163"/>
    </source>
</evidence>
<evidence type="ECO:0000256" key="3">
    <source>
        <dbReference type="ARBA" id="ARBA00022452"/>
    </source>
</evidence>
<dbReference type="STRING" id="667015.Bacsa_0184"/>
<name>F0R622_PHOSB</name>
<dbReference type="RefSeq" id="WP_013616257.1">
    <property type="nucleotide sequence ID" value="NC_015164.1"/>
</dbReference>
<dbReference type="AlphaFoldDB" id="F0R622"/>
<dbReference type="EMBL" id="CP002530">
    <property type="protein sequence ID" value="ADY34795.1"/>
    <property type="molecule type" value="Genomic_DNA"/>
</dbReference>
<feature type="chain" id="PRO_5003259056" evidence="8">
    <location>
        <begin position="23"/>
        <end position="430"/>
    </location>
</feature>
<comment type="similarity">
    <text evidence="2">Belongs to the OmpP1/FadL family.</text>
</comment>
<dbReference type="Gene3D" id="2.40.160.60">
    <property type="entry name" value="Outer membrane protein transport protein (OMPP1/FadL/TodX)"/>
    <property type="match status" value="1"/>
</dbReference>
<evidence type="ECO:0000256" key="4">
    <source>
        <dbReference type="ARBA" id="ARBA00022692"/>
    </source>
</evidence>
<evidence type="ECO:0000256" key="8">
    <source>
        <dbReference type="SAM" id="SignalP"/>
    </source>
</evidence>
<dbReference type="Proteomes" id="UP000007486">
    <property type="component" value="Chromosome"/>
</dbReference>
<dbReference type="KEGG" id="bsa:Bacsa_0184"/>
<feature type="signal peptide" evidence="8">
    <location>
        <begin position="1"/>
        <end position="22"/>
    </location>
</feature>
<comment type="subcellular location">
    <subcellularLocation>
        <location evidence="1">Cell outer membrane</location>
        <topology evidence="1">Multi-pass membrane protein</topology>
    </subcellularLocation>
</comment>
<keyword evidence="6" id="KW-0472">Membrane</keyword>
<protein>
    <submittedName>
        <fullName evidence="9">Putative outer membrane protein</fullName>
    </submittedName>
</protein>
<dbReference type="OrthoDB" id="1491239at2"/>
<evidence type="ECO:0000313" key="9">
    <source>
        <dbReference type="EMBL" id="ADY34795.1"/>
    </source>
</evidence>
<keyword evidence="5 8" id="KW-0732">Signal</keyword>
<dbReference type="PANTHER" id="PTHR35093:SF8">
    <property type="entry name" value="OUTER MEMBRANE PROTEIN NMB0088-RELATED"/>
    <property type="match status" value="1"/>
</dbReference>
<evidence type="ECO:0000256" key="1">
    <source>
        <dbReference type="ARBA" id="ARBA00004571"/>
    </source>
</evidence>
<dbReference type="GO" id="GO:0009279">
    <property type="term" value="C:cell outer membrane"/>
    <property type="evidence" value="ECO:0007669"/>
    <property type="project" value="UniProtKB-SubCell"/>
</dbReference>
<dbReference type="GO" id="GO:0015483">
    <property type="term" value="F:long-chain fatty acid transporting porin activity"/>
    <property type="evidence" value="ECO:0007669"/>
    <property type="project" value="TreeGrafter"/>
</dbReference>
<gene>
    <name evidence="9" type="ordered locus">Bacsa_0184</name>
</gene>
<keyword evidence="7" id="KW-0998">Cell outer membrane</keyword>
<reference evidence="9 10" key="1">
    <citation type="journal article" date="2011" name="Stand. Genomic Sci.">
        <title>Complete genome sequence of Bacteroides salanitronis type strain (BL78).</title>
        <authorList>
            <person name="Gronow S."/>
            <person name="Held B."/>
            <person name="Lucas S."/>
            <person name="Lapidus A."/>
            <person name="Del Rio T.G."/>
            <person name="Nolan M."/>
            <person name="Tice H."/>
            <person name="Deshpande S."/>
            <person name="Cheng J.F."/>
            <person name="Pitluck S."/>
            <person name="Liolios K."/>
            <person name="Pagani I."/>
            <person name="Ivanova N."/>
            <person name="Mavromatis K."/>
            <person name="Pati A."/>
            <person name="Tapia R."/>
            <person name="Han C."/>
            <person name="Goodwin L."/>
            <person name="Chen A."/>
            <person name="Palaniappan K."/>
            <person name="Land M."/>
            <person name="Hauser L."/>
            <person name="Chang Y.J."/>
            <person name="Jeffries C.D."/>
            <person name="Brambilla E.M."/>
            <person name="Rohde M."/>
            <person name="Goker M."/>
            <person name="Detter J.C."/>
            <person name="Woyke T."/>
            <person name="Bristow J."/>
            <person name="Markowitz V."/>
            <person name="Hugenholtz P."/>
            <person name="Kyrpides N.C."/>
            <person name="Klenk H.P."/>
            <person name="Eisen J.A."/>
        </authorList>
    </citation>
    <scope>NUCLEOTIDE SEQUENCE [LARGE SCALE GENOMIC DNA]</scope>
    <source>
        <strain evidence="9 10">DSM 18170</strain>
    </source>
</reference>
<evidence type="ECO:0000256" key="7">
    <source>
        <dbReference type="ARBA" id="ARBA00023237"/>
    </source>
</evidence>
<evidence type="ECO:0000313" key="10">
    <source>
        <dbReference type="Proteomes" id="UP000007486"/>
    </source>
</evidence>
<proteinExistence type="inferred from homology"/>